<sequence>MYRRMSARPVLSIAELECHPTIGDPYKRPTHKPLEVRVDEDAPPPVIQAIRYRRSHRVGRNAREVLEYLERWQGTGPKDDEWVRTESVMAKPSTDEENGSPGSRSPSEEPADGEHAAGSEVRATPDRREMARDEVTNANLTDDNTTKNTNKSKGTDPDLTDNKSPKKKQKRKAPEAPHGTDGQKVKHKP</sequence>
<dbReference type="EMBL" id="JAXOVC010000006">
    <property type="protein sequence ID" value="KAK4500091.1"/>
    <property type="molecule type" value="Genomic_DNA"/>
</dbReference>
<name>A0ABR0EFT0_ZASCE</name>
<feature type="region of interest" description="Disordered" evidence="1">
    <location>
        <begin position="20"/>
        <end position="40"/>
    </location>
</feature>
<evidence type="ECO:0008006" key="4">
    <source>
        <dbReference type="Google" id="ProtNLM"/>
    </source>
</evidence>
<feature type="compositionally biased region" description="Basic and acidic residues" evidence="1">
    <location>
        <begin position="153"/>
        <end position="164"/>
    </location>
</feature>
<feature type="compositionally biased region" description="Basic and acidic residues" evidence="1">
    <location>
        <begin position="112"/>
        <end position="135"/>
    </location>
</feature>
<feature type="region of interest" description="Disordered" evidence="1">
    <location>
        <begin position="72"/>
        <end position="189"/>
    </location>
</feature>
<feature type="compositionally biased region" description="Low complexity" evidence="1">
    <location>
        <begin position="136"/>
        <end position="152"/>
    </location>
</feature>
<protein>
    <recommendedName>
        <fullName evidence="4">Chromo domain-containing protein</fullName>
    </recommendedName>
</protein>
<accession>A0ABR0EFT0</accession>
<comment type="caution">
    <text evidence="2">The sequence shown here is derived from an EMBL/GenBank/DDBJ whole genome shotgun (WGS) entry which is preliminary data.</text>
</comment>
<organism evidence="2 3">
    <name type="scientific">Zasmidium cellare</name>
    <name type="common">Wine cellar mold</name>
    <name type="synonym">Racodium cellare</name>
    <dbReference type="NCBI Taxonomy" id="395010"/>
    <lineage>
        <taxon>Eukaryota</taxon>
        <taxon>Fungi</taxon>
        <taxon>Dikarya</taxon>
        <taxon>Ascomycota</taxon>
        <taxon>Pezizomycotina</taxon>
        <taxon>Dothideomycetes</taxon>
        <taxon>Dothideomycetidae</taxon>
        <taxon>Mycosphaerellales</taxon>
        <taxon>Mycosphaerellaceae</taxon>
        <taxon>Zasmidium</taxon>
    </lineage>
</organism>
<reference evidence="2 3" key="1">
    <citation type="journal article" date="2023" name="G3 (Bethesda)">
        <title>A chromosome-level genome assembly of Zasmidium syzygii isolated from banana leaves.</title>
        <authorList>
            <person name="van Westerhoven A.C."/>
            <person name="Mehrabi R."/>
            <person name="Talebi R."/>
            <person name="Steentjes M.B.F."/>
            <person name="Corcolon B."/>
            <person name="Chong P.A."/>
            <person name="Kema G.H.J."/>
            <person name="Seidl M.F."/>
        </authorList>
    </citation>
    <scope>NUCLEOTIDE SEQUENCE [LARGE SCALE GENOMIC DNA]</scope>
    <source>
        <strain evidence="2 3">P124</strain>
    </source>
</reference>
<evidence type="ECO:0000313" key="2">
    <source>
        <dbReference type="EMBL" id="KAK4500091.1"/>
    </source>
</evidence>
<gene>
    <name evidence="2" type="ORF">PRZ48_008277</name>
</gene>
<evidence type="ECO:0000256" key="1">
    <source>
        <dbReference type="SAM" id="MobiDB-lite"/>
    </source>
</evidence>
<dbReference type="Proteomes" id="UP001305779">
    <property type="component" value="Unassembled WGS sequence"/>
</dbReference>
<keyword evidence="3" id="KW-1185">Reference proteome</keyword>
<proteinExistence type="predicted"/>
<evidence type="ECO:0000313" key="3">
    <source>
        <dbReference type="Proteomes" id="UP001305779"/>
    </source>
</evidence>